<accession>A0AAQ3PKU7</accession>
<dbReference type="Proteomes" id="UP001341281">
    <property type="component" value="Chromosome 01"/>
</dbReference>
<organism evidence="2 3">
    <name type="scientific">Paspalum notatum var. saurae</name>
    <dbReference type="NCBI Taxonomy" id="547442"/>
    <lineage>
        <taxon>Eukaryota</taxon>
        <taxon>Viridiplantae</taxon>
        <taxon>Streptophyta</taxon>
        <taxon>Embryophyta</taxon>
        <taxon>Tracheophyta</taxon>
        <taxon>Spermatophyta</taxon>
        <taxon>Magnoliopsida</taxon>
        <taxon>Liliopsida</taxon>
        <taxon>Poales</taxon>
        <taxon>Poaceae</taxon>
        <taxon>PACMAD clade</taxon>
        <taxon>Panicoideae</taxon>
        <taxon>Andropogonodae</taxon>
        <taxon>Paspaleae</taxon>
        <taxon>Paspalinae</taxon>
        <taxon>Paspalum</taxon>
    </lineage>
</organism>
<evidence type="ECO:0000256" key="1">
    <source>
        <dbReference type="SAM" id="MobiDB-lite"/>
    </source>
</evidence>
<protein>
    <submittedName>
        <fullName evidence="2">Uncharacterized protein</fullName>
    </submittedName>
</protein>
<dbReference type="AlphaFoldDB" id="A0AAQ3PKU7"/>
<sequence>MRLSSPAPRPPATFALHACAWDATPQDVRHSSASADARLSSGQRRPRCTPAPATPNRRTHLRHGLARLPANLAARHPGCLAHATPCDHRCSNSFAIRVWHQALPTTTCAPPQASPATCITRRLTLR</sequence>
<evidence type="ECO:0000313" key="3">
    <source>
        <dbReference type="Proteomes" id="UP001341281"/>
    </source>
</evidence>
<evidence type="ECO:0000313" key="2">
    <source>
        <dbReference type="EMBL" id="WVZ51189.1"/>
    </source>
</evidence>
<name>A0AAQ3PKU7_PASNO</name>
<feature type="region of interest" description="Disordered" evidence="1">
    <location>
        <begin position="27"/>
        <end position="58"/>
    </location>
</feature>
<reference evidence="2 3" key="1">
    <citation type="submission" date="2024-02" db="EMBL/GenBank/DDBJ databases">
        <title>High-quality chromosome-scale genome assembly of Pensacola bahiagrass (Paspalum notatum Flugge var. saurae).</title>
        <authorList>
            <person name="Vega J.M."/>
            <person name="Podio M."/>
            <person name="Orjuela J."/>
            <person name="Siena L.A."/>
            <person name="Pessino S.C."/>
            <person name="Combes M.C."/>
            <person name="Mariac C."/>
            <person name="Albertini E."/>
            <person name="Pupilli F."/>
            <person name="Ortiz J.P.A."/>
            <person name="Leblanc O."/>
        </authorList>
    </citation>
    <scope>NUCLEOTIDE SEQUENCE [LARGE SCALE GENOMIC DNA]</scope>
    <source>
        <strain evidence="2">R1</strain>
        <tissue evidence="2">Leaf</tissue>
    </source>
</reference>
<gene>
    <name evidence="2" type="ORF">U9M48_002353</name>
</gene>
<keyword evidence="3" id="KW-1185">Reference proteome</keyword>
<dbReference type="EMBL" id="CP144745">
    <property type="protein sequence ID" value="WVZ51189.1"/>
    <property type="molecule type" value="Genomic_DNA"/>
</dbReference>
<proteinExistence type="predicted"/>